<keyword evidence="5 8" id="KW-1133">Transmembrane helix</keyword>
<evidence type="ECO:0000256" key="3">
    <source>
        <dbReference type="ARBA" id="ARBA00022692"/>
    </source>
</evidence>
<reference evidence="9 10" key="1">
    <citation type="journal article" date="2021" name="Commun. Biol.">
        <title>The genome of Shorea leprosula (Dipterocarpaceae) highlights the ecological relevance of drought in aseasonal tropical rainforests.</title>
        <authorList>
            <person name="Ng K.K.S."/>
            <person name="Kobayashi M.J."/>
            <person name="Fawcett J.A."/>
            <person name="Hatakeyama M."/>
            <person name="Paape T."/>
            <person name="Ng C.H."/>
            <person name="Ang C.C."/>
            <person name="Tnah L.H."/>
            <person name="Lee C.T."/>
            <person name="Nishiyama T."/>
            <person name="Sese J."/>
            <person name="O'Brien M.J."/>
            <person name="Copetti D."/>
            <person name="Mohd Noor M.I."/>
            <person name="Ong R.C."/>
            <person name="Putra M."/>
            <person name="Sireger I.Z."/>
            <person name="Indrioko S."/>
            <person name="Kosugi Y."/>
            <person name="Izuno A."/>
            <person name="Isagi Y."/>
            <person name="Lee S.L."/>
            <person name="Shimizu K.K."/>
        </authorList>
    </citation>
    <scope>NUCLEOTIDE SEQUENCE [LARGE SCALE GENOMIC DNA]</scope>
    <source>
        <strain evidence="9">214</strain>
    </source>
</reference>
<feature type="transmembrane region" description="Helical" evidence="8">
    <location>
        <begin position="109"/>
        <end position="128"/>
    </location>
</feature>
<evidence type="ECO:0000256" key="1">
    <source>
        <dbReference type="ARBA" id="ARBA00004141"/>
    </source>
</evidence>
<feature type="transmembrane region" description="Helical" evidence="8">
    <location>
        <begin position="361"/>
        <end position="379"/>
    </location>
</feature>
<gene>
    <name evidence="9" type="ORF">SLEP1_g11216</name>
</gene>
<evidence type="ECO:0000313" key="10">
    <source>
        <dbReference type="Proteomes" id="UP001054252"/>
    </source>
</evidence>
<sequence length="392" mass="43502">MLVSSTLPLLTTKCPTQSSQSHVARKDTEKMTTSVLSAENISFHFSISFMAGDAGGKDLEQTPTWAVATICAWFVIISALIEHGIHSLEMWFQKRQKKAMAEALEKIKVVLLTVGTKYIVKICIPKAIGKTMLPCKYDGGNDNGGDKGKGHGDGGRKHDRRKLLSYAGDMIWHRALAATNESPATDRTSSCTGDKVALISTNGMHQLHIFIFVLAVLHVLYSVVTIAFAQAKLKKWKAWELEIRPLEYQLCTGDSLLLCSRIFKIVRRNPAPTPGFLEPRRGSRHQACWVRGTQAWVPSNPGRLGSMEPRTPGFDGTQDAWVRWNPGRLGSMEPSTPGFERSSNSGAGFETQRLGLSRTRLGFFVLFLCWLAVMLEWDLEFGVVSDCLNFQI</sequence>
<comment type="caution">
    <text evidence="9">The sequence shown here is derived from an EMBL/GenBank/DDBJ whole genome shotgun (WGS) entry which is preliminary data.</text>
</comment>
<comment type="similarity">
    <text evidence="2">Belongs to the MLO family.</text>
</comment>
<dbReference type="Pfam" id="PF03094">
    <property type="entry name" value="Mlo"/>
    <property type="match status" value="1"/>
</dbReference>
<dbReference type="GO" id="GO:0016020">
    <property type="term" value="C:membrane"/>
    <property type="evidence" value="ECO:0007669"/>
    <property type="project" value="UniProtKB-SubCell"/>
</dbReference>
<dbReference type="EMBL" id="BPVZ01000012">
    <property type="protein sequence ID" value="GKU98182.1"/>
    <property type="molecule type" value="Genomic_DNA"/>
</dbReference>
<feature type="transmembrane region" description="Helical" evidence="8">
    <location>
        <begin position="65"/>
        <end position="88"/>
    </location>
</feature>
<feature type="transmembrane region" description="Helical" evidence="8">
    <location>
        <begin position="207"/>
        <end position="229"/>
    </location>
</feature>
<protein>
    <recommendedName>
        <fullName evidence="11">MLO-like protein</fullName>
    </recommendedName>
</protein>
<dbReference type="Proteomes" id="UP001054252">
    <property type="component" value="Unassembled WGS sequence"/>
</dbReference>
<evidence type="ECO:0000256" key="6">
    <source>
        <dbReference type="ARBA" id="ARBA00023136"/>
    </source>
</evidence>
<evidence type="ECO:0000313" key="9">
    <source>
        <dbReference type="EMBL" id="GKU98182.1"/>
    </source>
</evidence>
<evidence type="ECO:0000256" key="4">
    <source>
        <dbReference type="ARBA" id="ARBA00022821"/>
    </source>
</evidence>
<keyword evidence="3 8" id="KW-0812">Transmembrane</keyword>
<keyword evidence="7" id="KW-0568">Pathogenesis-related protein</keyword>
<accession>A0AAV5IAM1</accession>
<keyword evidence="4" id="KW-0611">Plant defense</keyword>
<organism evidence="9 10">
    <name type="scientific">Rubroshorea leprosula</name>
    <dbReference type="NCBI Taxonomy" id="152421"/>
    <lineage>
        <taxon>Eukaryota</taxon>
        <taxon>Viridiplantae</taxon>
        <taxon>Streptophyta</taxon>
        <taxon>Embryophyta</taxon>
        <taxon>Tracheophyta</taxon>
        <taxon>Spermatophyta</taxon>
        <taxon>Magnoliopsida</taxon>
        <taxon>eudicotyledons</taxon>
        <taxon>Gunneridae</taxon>
        <taxon>Pentapetalae</taxon>
        <taxon>rosids</taxon>
        <taxon>malvids</taxon>
        <taxon>Malvales</taxon>
        <taxon>Dipterocarpaceae</taxon>
        <taxon>Rubroshorea</taxon>
    </lineage>
</organism>
<dbReference type="InterPro" id="IPR004326">
    <property type="entry name" value="Mlo"/>
</dbReference>
<evidence type="ECO:0000256" key="5">
    <source>
        <dbReference type="ARBA" id="ARBA00022989"/>
    </source>
</evidence>
<proteinExistence type="inferred from homology"/>
<dbReference type="GO" id="GO:0006952">
    <property type="term" value="P:defense response"/>
    <property type="evidence" value="ECO:0007669"/>
    <property type="project" value="UniProtKB-KW"/>
</dbReference>
<comment type="subcellular location">
    <subcellularLocation>
        <location evidence="1">Membrane</location>
        <topology evidence="1">Multi-pass membrane protein</topology>
    </subcellularLocation>
</comment>
<keyword evidence="10" id="KW-1185">Reference proteome</keyword>
<evidence type="ECO:0000256" key="8">
    <source>
        <dbReference type="SAM" id="Phobius"/>
    </source>
</evidence>
<dbReference type="PANTHER" id="PTHR31942">
    <property type="entry name" value="MLO-LIKE PROTEIN 1"/>
    <property type="match status" value="1"/>
</dbReference>
<evidence type="ECO:0000256" key="2">
    <source>
        <dbReference type="ARBA" id="ARBA00006574"/>
    </source>
</evidence>
<dbReference type="PANTHER" id="PTHR31942:SF82">
    <property type="entry name" value="MLO PROTEIN HOMOLOG 1"/>
    <property type="match status" value="1"/>
</dbReference>
<evidence type="ECO:0008006" key="11">
    <source>
        <dbReference type="Google" id="ProtNLM"/>
    </source>
</evidence>
<keyword evidence="6 8" id="KW-0472">Membrane</keyword>
<dbReference type="AlphaFoldDB" id="A0AAV5IAM1"/>
<name>A0AAV5IAM1_9ROSI</name>
<evidence type="ECO:0000256" key="7">
    <source>
        <dbReference type="ARBA" id="ARBA00023265"/>
    </source>
</evidence>